<feature type="non-terminal residue" evidence="1">
    <location>
        <position position="1"/>
    </location>
</feature>
<dbReference type="VEuPathDB" id="FungiDB:MPH_11561"/>
<dbReference type="AlphaFoldDB" id="K2QN34"/>
<protein>
    <submittedName>
        <fullName evidence="1">Uncharacterized protein</fullName>
    </submittedName>
</protein>
<organism evidence="1 2">
    <name type="scientific">Macrophomina phaseolina (strain MS6)</name>
    <name type="common">Charcoal rot fungus</name>
    <dbReference type="NCBI Taxonomy" id="1126212"/>
    <lineage>
        <taxon>Eukaryota</taxon>
        <taxon>Fungi</taxon>
        <taxon>Dikarya</taxon>
        <taxon>Ascomycota</taxon>
        <taxon>Pezizomycotina</taxon>
        <taxon>Dothideomycetes</taxon>
        <taxon>Dothideomycetes incertae sedis</taxon>
        <taxon>Botryosphaeriales</taxon>
        <taxon>Botryosphaeriaceae</taxon>
        <taxon>Macrophomina</taxon>
    </lineage>
</organism>
<sequence length="60" mass="7101">VYRGTILIYLYYFSASSSYRRSRLSSIAYYNYLSGMRLILRAKYLRSTFYSSYYEGSTGT</sequence>
<name>K2QN34_MACPH</name>
<gene>
    <name evidence="1" type="ORF">MPH_11561</name>
</gene>
<dbReference type="EMBL" id="AHHD01000490">
    <property type="protein sequence ID" value="EKG11336.1"/>
    <property type="molecule type" value="Genomic_DNA"/>
</dbReference>
<accession>K2QN34</accession>
<reference evidence="1 2" key="1">
    <citation type="journal article" date="2012" name="BMC Genomics">
        <title>Tools to kill: Genome of one of the most destructive plant pathogenic fungi Macrophomina phaseolina.</title>
        <authorList>
            <person name="Islam M.S."/>
            <person name="Haque M.S."/>
            <person name="Islam M.M."/>
            <person name="Emdad E.M."/>
            <person name="Halim A."/>
            <person name="Hossen Q.M.M."/>
            <person name="Hossain M.Z."/>
            <person name="Ahmed B."/>
            <person name="Rahim S."/>
            <person name="Rahman M.S."/>
            <person name="Alam M.M."/>
            <person name="Hou S."/>
            <person name="Wan X."/>
            <person name="Saito J.A."/>
            <person name="Alam M."/>
        </authorList>
    </citation>
    <scope>NUCLEOTIDE SEQUENCE [LARGE SCALE GENOMIC DNA]</scope>
    <source>
        <strain evidence="1 2">MS6</strain>
    </source>
</reference>
<dbReference type="Proteomes" id="UP000007129">
    <property type="component" value="Unassembled WGS sequence"/>
</dbReference>
<dbReference type="InParanoid" id="K2QN34"/>
<comment type="caution">
    <text evidence="1">The sequence shown here is derived from an EMBL/GenBank/DDBJ whole genome shotgun (WGS) entry which is preliminary data.</text>
</comment>
<evidence type="ECO:0000313" key="2">
    <source>
        <dbReference type="Proteomes" id="UP000007129"/>
    </source>
</evidence>
<dbReference type="HOGENOM" id="CLU_2948122_0_0_1"/>
<evidence type="ECO:0000313" key="1">
    <source>
        <dbReference type="EMBL" id="EKG11336.1"/>
    </source>
</evidence>
<proteinExistence type="predicted"/>